<dbReference type="GO" id="GO:0000775">
    <property type="term" value="C:chromosome, centromeric region"/>
    <property type="evidence" value="ECO:0007669"/>
    <property type="project" value="TreeGrafter"/>
</dbReference>
<dbReference type="AlphaFoldDB" id="A0A9W9AAI2"/>
<dbReference type="Pfam" id="PF09724">
    <property type="entry name" value="Dcc1"/>
    <property type="match status" value="1"/>
</dbReference>
<keyword evidence="4" id="KW-1185">Reference proteome</keyword>
<dbReference type="OrthoDB" id="276989at2759"/>
<dbReference type="PANTHER" id="PTHR13395:SF6">
    <property type="entry name" value="SISTER CHROMATID COHESION PROTEIN DCC1"/>
    <property type="match status" value="1"/>
</dbReference>
<name>A0A9W9AAI2_9AGAR</name>
<comment type="similarity">
    <text evidence="1">Belongs to the DCC1 family.</text>
</comment>
<dbReference type="EMBL" id="JAOTPV010000009">
    <property type="protein sequence ID" value="KAJ4478207.1"/>
    <property type="molecule type" value="Genomic_DNA"/>
</dbReference>
<sequence>MDHNLRFSTSSNTDQGSYKLLELPPELYKLLEESLSSEGGPSASSFYIKGQPGEDAVLCTQDKTYAIRSVSLSNSILVVTSPPDSDVSSESEDNSFPNIIIRDQLHEILELTQAIPKLHKLNTLLKGREYGEDEEDNDDGMNVEQVHDGSQDIRDFTYTDAQAMIQASEAELNRGLRERRILRINEILRPISSSYLNKIIQFILNTLAALSLDHDSVPVEKLCTTLADEHDVPRIVSVQVMGWFGSVSELEGRWKMEVDAVVREAGLGILKDAQDRSLDRDNLISTWKDLVGDKFASSVSLDLLAGNYLIAPAAPYSDHQVVKYFSISSLPVDPAQRFADLFLTRSKWKNEDIVPFLSDIAVNSKERDKMLLKYARATTNAEGVWYTSRAQYNG</sequence>
<comment type="caution">
    <text evidence="3">The sequence shown here is derived from an EMBL/GenBank/DDBJ whole genome shotgun (WGS) entry which is preliminary data.</text>
</comment>
<protein>
    <submittedName>
        <fullName evidence="3">Sister chromatid cohesion protein Dcc1</fullName>
    </submittedName>
</protein>
<evidence type="ECO:0000256" key="1">
    <source>
        <dbReference type="ARBA" id="ARBA00007017"/>
    </source>
</evidence>
<dbReference type="InterPro" id="IPR019128">
    <property type="entry name" value="Dcc1"/>
</dbReference>
<proteinExistence type="inferred from homology"/>
<dbReference type="GO" id="GO:0034088">
    <property type="term" value="P:maintenance of mitotic sister chromatid cohesion"/>
    <property type="evidence" value="ECO:0007669"/>
    <property type="project" value="TreeGrafter"/>
</dbReference>
<evidence type="ECO:0000256" key="2">
    <source>
        <dbReference type="ARBA" id="ARBA00022705"/>
    </source>
</evidence>
<dbReference type="PANTHER" id="PTHR13395">
    <property type="entry name" value="SISTER CHROMATID COHESION PROTEIN DCC1-RELATED"/>
    <property type="match status" value="1"/>
</dbReference>
<accession>A0A9W9AAI2</accession>
<evidence type="ECO:0000313" key="4">
    <source>
        <dbReference type="Proteomes" id="UP001150266"/>
    </source>
</evidence>
<dbReference type="GO" id="GO:0031390">
    <property type="term" value="C:Ctf18 RFC-like complex"/>
    <property type="evidence" value="ECO:0007669"/>
    <property type="project" value="InterPro"/>
</dbReference>
<keyword evidence="2" id="KW-0235">DNA replication</keyword>
<reference evidence="3" key="1">
    <citation type="submission" date="2022-08" db="EMBL/GenBank/DDBJ databases">
        <title>A Global Phylogenomic Analysis of the Shiitake Genus Lentinula.</title>
        <authorList>
            <consortium name="DOE Joint Genome Institute"/>
            <person name="Sierra-Patev S."/>
            <person name="Min B."/>
            <person name="Naranjo-Ortiz M."/>
            <person name="Looney B."/>
            <person name="Konkel Z."/>
            <person name="Slot J.C."/>
            <person name="Sakamoto Y."/>
            <person name="Steenwyk J.L."/>
            <person name="Rokas A."/>
            <person name="Carro J."/>
            <person name="Camarero S."/>
            <person name="Ferreira P."/>
            <person name="Molpeceres G."/>
            <person name="Ruiz-Duenas F.J."/>
            <person name="Serrano A."/>
            <person name="Henrissat B."/>
            <person name="Drula E."/>
            <person name="Hughes K.W."/>
            <person name="Mata J.L."/>
            <person name="Ishikawa N.K."/>
            <person name="Vargas-Isla R."/>
            <person name="Ushijima S."/>
            <person name="Smith C.A."/>
            <person name="Ahrendt S."/>
            <person name="Andreopoulos W."/>
            <person name="He G."/>
            <person name="Labutti K."/>
            <person name="Lipzen A."/>
            <person name="Ng V."/>
            <person name="Riley R."/>
            <person name="Sandor L."/>
            <person name="Barry K."/>
            <person name="Martinez A.T."/>
            <person name="Xiao Y."/>
            <person name="Gibbons J.G."/>
            <person name="Terashima K."/>
            <person name="Grigoriev I.V."/>
            <person name="Hibbett D.S."/>
        </authorList>
    </citation>
    <scope>NUCLEOTIDE SEQUENCE</scope>
    <source>
        <strain evidence="3">JLM2183</strain>
    </source>
</reference>
<dbReference type="Proteomes" id="UP001150266">
    <property type="component" value="Unassembled WGS sequence"/>
</dbReference>
<dbReference type="GO" id="GO:0000785">
    <property type="term" value="C:chromatin"/>
    <property type="evidence" value="ECO:0007669"/>
    <property type="project" value="TreeGrafter"/>
</dbReference>
<organism evidence="3 4">
    <name type="scientific">Lentinula aciculospora</name>
    <dbReference type="NCBI Taxonomy" id="153920"/>
    <lineage>
        <taxon>Eukaryota</taxon>
        <taxon>Fungi</taxon>
        <taxon>Dikarya</taxon>
        <taxon>Basidiomycota</taxon>
        <taxon>Agaricomycotina</taxon>
        <taxon>Agaricomycetes</taxon>
        <taxon>Agaricomycetidae</taxon>
        <taxon>Agaricales</taxon>
        <taxon>Marasmiineae</taxon>
        <taxon>Omphalotaceae</taxon>
        <taxon>Lentinula</taxon>
    </lineage>
</organism>
<evidence type="ECO:0000313" key="3">
    <source>
        <dbReference type="EMBL" id="KAJ4478207.1"/>
    </source>
</evidence>
<gene>
    <name evidence="3" type="ORF">J3R30DRAFT_3480020</name>
</gene>
<dbReference type="GO" id="GO:0006260">
    <property type="term" value="P:DNA replication"/>
    <property type="evidence" value="ECO:0007669"/>
    <property type="project" value="UniProtKB-KW"/>
</dbReference>